<dbReference type="EMBL" id="RBXP01000011">
    <property type="protein sequence ID" value="RKT60457.1"/>
    <property type="molecule type" value="Genomic_DNA"/>
</dbReference>
<evidence type="ECO:0000256" key="1">
    <source>
        <dbReference type="SAM" id="SignalP"/>
    </source>
</evidence>
<organism evidence="3 4">
    <name type="scientific">Azonexus fungiphilus</name>
    <dbReference type="NCBI Taxonomy" id="146940"/>
    <lineage>
        <taxon>Bacteria</taxon>
        <taxon>Pseudomonadati</taxon>
        <taxon>Pseudomonadota</taxon>
        <taxon>Betaproteobacteria</taxon>
        <taxon>Rhodocyclales</taxon>
        <taxon>Azonexaceae</taxon>
        <taxon>Azonexus</taxon>
    </lineage>
</organism>
<dbReference type="PANTHER" id="PTHR35882:SF2">
    <property type="entry name" value="PELA"/>
    <property type="match status" value="1"/>
</dbReference>
<dbReference type="RefSeq" id="WP_121456988.1">
    <property type="nucleotide sequence ID" value="NZ_RBXP01000011.1"/>
</dbReference>
<dbReference type="AlphaFoldDB" id="A0A495WGW1"/>
<dbReference type="Pfam" id="PF03537">
    <property type="entry name" value="Glyco_hydro_114"/>
    <property type="match status" value="1"/>
</dbReference>
<dbReference type="PANTHER" id="PTHR35882">
    <property type="entry name" value="PELA"/>
    <property type="match status" value="1"/>
</dbReference>
<gene>
    <name evidence="3" type="ORF">DFR40_0591</name>
</gene>
<reference evidence="3 4" key="1">
    <citation type="submission" date="2018-10" db="EMBL/GenBank/DDBJ databases">
        <title>Genomic Encyclopedia of Type Strains, Phase IV (KMG-IV): sequencing the most valuable type-strain genomes for metagenomic binning, comparative biology and taxonomic classification.</title>
        <authorList>
            <person name="Goeker M."/>
        </authorList>
    </citation>
    <scope>NUCLEOTIDE SEQUENCE [LARGE SCALE GENOMIC DNA]</scope>
    <source>
        <strain evidence="3 4">DSM 23841</strain>
    </source>
</reference>
<proteinExistence type="predicted"/>
<keyword evidence="1" id="KW-0732">Signal</keyword>
<evidence type="ECO:0000313" key="3">
    <source>
        <dbReference type="EMBL" id="RKT60457.1"/>
    </source>
</evidence>
<dbReference type="InterPro" id="IPR016925">
    <property type="entry name" value="UCP029570"/>
</dbReference>
<dbReference type="PIRSF" id="PIRSF029570">
    <property type="entry name" value="UCP029570"/>
    <property type="match status" value="1"/>
</dbReference>
<evidence type="ECO:0000313" key="4">
    <source>
        <dbReference type="Proteomes" id="UP000270626"/>
    </source>
</evidence>
<protein>
    <recommendedName>
        <fullName evidence="2">Glycoside-hydrolase family GH114 TIM-barrel domain-containing protein</fullName>
    </recommendedName>
</protein>
<dbReference type="InterPro" id="IPR004352">
    <property type="entry name" value="GH114_TIM-barrel"/>
</dbReference>
<feature type="signal peptide" evidence="1">
    <location>
        <begin position="1"/>
        <end position="19"/>
    </location>
</feature>
<accession>A0A495WGW1</accession>
<dbReference type="CDD" id="cd10922">
    <property type="entry name" value="CE4_PelA_like_C"/>
    <property type="match status" value="1"/>
</dbReference>
<dbReference type="Gene3D" id="3.20.20.370">
    <property type="entry name" value="Glycoside hydrolase/deacetylase"/>
    <property type="match status" value="1"/>
</dbReference>
<comment type="caution">
    <text evidence="3">The sequence shown here is derived from an EMBL/GenBank/DDBJ whole genome shotgun (WGS) entry which is preliminary data.</text>
</comment>
<name>A0A495WGW1_9RHOO</name>
<dbReference type="InterPro" id="IPR013785">
    <property type="entry name" value="Aldolase_TIM"/>
</dbReference>
<dbReference type="Gene3D" id="3.20.20.70">
    <property type="entry name" value="Aldolase class I"/>
    <property type="match status" value="1"/>
</dbReference>
<feature type="domain" description="Glycoside-hydrolase family GH114 TIM-barrel" evidence="2">
    <location>
        <begin position="53"/>
        <end position="260"/>
    </location>
</feature>
<dbReference type="SUPFAM" id="SSF51445">
    <property type="entry name" value="(Trans)glycosidases"/>
    <property type="match status" value="1"/>
</dbReference>
<sequence length="922" mass="102308">MHRLLAFFLFLCSAALVQAAPSVALYYGQAIPLQEFRNFDIVVVEAGHGHDPRAFRQVGGELYAYVSVAEVQASRSYYKDIPAAWKMARNRDWGSEVIDQTPAAWPAFFAEKVVAPLWEKGYRGFFLDTLDSYRLARQFDEAAQQQGLIRVIETLHRRFPGIQLILNRGFEIVPAVRDKIRMVAAESLFRGWDAGSGRYREIPAGDREWLLGQLQTIRQRDGLDILAIDYVAPHDRALTRDTAARIAALGFIPWVSDGALERIGIGSIEVMPRRVLLVYDSSESPALNYTNAHRFLQMPLNHLGYIAEYADVARELPAGILPDRYAGIVTWFSGGIAPARHRPLARWLAGILERQLPLAIIGDPGFQLDRAFAARLGLRLAGDNIRLPLSVARQHPMLGFEAPPLPNRSDLPLFMATENAGNPLLTVRAADRQEYLAGALLPWGGFILDPFALVEIPGSDQARWVIDPFAFLKASLRLPEIPVPDVTTENGRRLFFSHVDGDGFPSLAELPGSPLAAEVLLTEIVERYKTPMTISVIEAETAPHGLFPKLSPALEDIARRIFRLPHVEIASHTYAHPFIWDRNVSGLSKNRNREEGIYQLDVPNYRYDPVREIIGSIDYIRERLAPPGKPVSILLWSGDTAPDAEALRVVENAGYLNLNGGDTSITRNNPSLTAVGAHGIEKDGHLQVYAPITNENIYTNLWRGPYYGYERVIESFEMTGSPRRLKPVDIYYHTYSASKRAGLTAVHKAFAWTRTQALHPVFASEFIRKVQDFHAIAIARDQHGWLFRGNGELRTLRWNGAPPRLADAQGVIGHNPGPEGSYIHLTGASARFAVAADAARTPRLYDANARIAGHQNGPGGLGFALKGHVPIEFSLADSQACQVRADGRSLAPHRSVRHGDTAVQEFRLAHAAAQIQLLCPAR</sequence>
<feature type="chain" id="PRO_5019780789" description="Glycoside-hydrolase family GH114 TIM-barrel domain-containing protein" evidence="1">
    <location>
        <begin position="20"/>
        <end position="922"/>
    </location>
</feature>
<dbReference type="OrthoDB" id="7292394at2"/>
<dbReference type="InterPro" id="IPR017853">
    <property type="entry name" value="GH"/>
</dbReference>
<dbReference type="InterPro" id="IPR016062">
    <property type="entry name" value="TM1410-rel"/>
</dbReference>
<evidence type="ECO:0000259" key="2">
    <source>
        <dbReference type="Pfam" id="PF03537"/>
    </source>
</evidence>
<dbReference type="PRINTS" id="PR01545">
    <property type="entry name" value="THEMAYE10DUF"/>
</dbReference>
<dbReference type="Proteomes" id="UP000270626">
    <property type="component" value="Unassembled WGS sequence"/>
</dbReference>
<keyword evidence="4" id="KW-1185">Reference proteome</keyword>